<sequence>MTKSVRRLSVTAAAVAVAGAGFALLSGPAGIDLAVQTGTSTMEVTLAAALIAGAVSALAGWGLLALLERVTGRALLIWTLIASGFLLLSLLLGPTGGVSGAAKLGLAALHLAVGAVVIPGLRWSAR</sequence>
<comment type="caution">
    <text evidence="2">The sequence shown here is derived from an EMBL/GenBank/DDBJ whole genome shotgun (WGS) entry which is preliminary data.</text>
</comment>
<gene>
    <name evidence="2" type="ORF">ACFOZ4_36210</name>
</gene>
<organism evidence="2 3">
    <name type="scientific">Hamadaea flava</name>
    <dbReference type="NCBI Taxonomy" id="1742688"/>
    <lineage>
        <taxon>Bacteria</taxon>
        <taxon>Bacillati</taxon>
        <taxon>Actinomycetota</taxon>
        <taxon>Actinomycetes</taxon>
        <taxon>Micromonosporales</taxon>
        <taxon>Micromonosporaceae</taxon>
        <taxon>Hamadaea</taxon>
    </lineage>
</organism>
<evidence type="ECO:0000313" key="2">
    <source>
        <dbReference type="EMBL" id="MFC4136082.1"/>
    </source>
</evidence>
<keyword evidence="1" id="KW-0812">Transmembrane</keyword>
<keyword evidence="1" id="KW-0472">Membrane</keyword>
<dbReference type="RefSeq" id="WP_253762752.1">
    <property type="nucleotide sequence ID" value="NZ_JAMZDZ010000001.1"/>
</dbReference>
<proteinExistence type="predicted"/>
<feature type="transmembrane region" description="Helical" evidence="1">
    <location>
        <begin position="104"/>
        <end position="123"/>
    </location>
</feature>
<keyword evidence="1" id="KW-1133">Transmembrane helix</keyword>
<dbReference type="Pfam" id="PF19545">
    <property type="entry name" value="DUF6069"/>
    <property type="match status" value="1"/>
</dbReference>
<protein>
    <submittedName>
        <fullName evidence="2">DUF6069 family protein</fullName>
    </submittedName>
</protein>
<feature type="transmembrane region" description="Helical" evidence="1">
    <location>
        <begin position="44"/>
        <end position="67"/>
    </location>
</feature>
<evidence type="ECO:0000313" key="3">
    <source>
        <dbReference type="Proteomes" id="UP001595816"/>
    </source>
</evidence>
<keyword evidence="3" id="KW-1185">Reference proteome</keyword>
<evidence type="ECO:0000256" key="1">
    <source>
        <dbReference type="SAM" id="Phobius"/>
    </source>
</evidence>
<accession>A0ABV8LYA7</accession>
<dbReference type="Proteomes" id="UP001595816">
    <property type="component" value="Unassembled WGS sequence"/>
</dbReference>
<reference evidence="3" key="1">
    <citation type="journal article" date="2019" name="Int. J. Syst. Evol. Microbiol.">
        <title>The Global Catalogue of Microorganisms (GCM) 10K type strain sequencing project: providing services to taxonomists for standard genome sequencing and annotation.</title>
        <authorList>
            <consortium name="The Broad Institute Genomics Platform"/>
            <consortium name="The Broad Institute Genome Sequencing Center for Infectious Disease"/>
            <person name="Wu L."/>
            <person name="Ma J."/>
        </authorList>
    </citation>
    <scope>NUCLEOTIDE SEQUENCE [LARGE SCALE GENOMIC DNA]</scope>
    <source>
        <strain evidence="3">CGMCC 4.7289</strain>
    </source>
</reference>
<dbReference type="EMBL" id="JBHSAY010000028">
    <property type="protein sequence ID" value="MFC4136082.1"/>
    <property type="molecule type" value="Genomic_DNA"/>
</dbReference>
<dbReference type="InterPro" id="IPR045713">
    <property type="entry name" value="DUF6069"/>
</dbReference>
<name>A0ABV8LYA7_9ACTN</name>
<feature type="transmembrane region" description="Helical" evidence="1">
    <location>
        <begin position="74"/>
        <end position="92"/>
    </location>
</feature>